<organism evidence="3 4">
    <name type="scientific">Campylobacter concisus</name>
    <dbReference type="NCBI Taxonomy" id="199"/>
    <lineage>
        <taxon>Bacteria</taxon>
        <taxon>Pseudomonadati</taxon>
        <taxon>Campylobacterota</taxon>
        <taxon>Epsilonproteobacteria</taxon>
        <taxon>Campylobacterales</taxon>
        <taxon>Campylobacteraceae</taxon>
        <taxon>Campylobacter</taxon>
    </lineage>
</organism>
<evidence type="ECO:0000313" key="4">
    <source>
        <dbReference type="Proteomes" id="UP000594571"/>
    </source>
</evidence>
<dbReference type="RefSeq" id="WP_107848217.1">
    <property type="nucleotide sequence ID" value="NZ_CP049263.1"/>
</dbReference>
<reference evidence="3 4" key="2">
    <citation type="journal article" date="2020" name="Microb. Genom.">
        <title>Analysis of complete Campylobacter concisus genomes identifies genomospecies features, secretion systems and novel plasmids and their association with severe ulcerative colitis.</title>
        <authorList>
            <person name="Liu F."/>
            <person name="Chen S."/>
            <person name="Luu L.D.W."/>
            <person name="Lee S.A."/>
            <person name="Tay A.C.Y."/>
            <person name="Wu R."/>
            <person name="Riordan S.M."/>
            <person name="Lan R."/>
            <person name="Liu L."/>
            <person name="Zhang L."/>
        </authorList>
    </citation>
    <scope>NUCLEOTIDE SEQUENCE [LARGE SCALE GENOMIC DNA]</scope>
    <source>
        <strain evidence="3 4">H16O-S1</strain>
    </source>
</reference>
<dbReference type="Proteomes" id="UP000594571">
    <property type="component" value="Chromosome"/>
</dbReference>
<dbReference type="EMBL" id="CP049263">
    <property type="protein sequence ID" value="QPH97360.1"/>
    <property type="molecule type" value="Genomic_DNA"/>
</dbReference>
<evidence type="ECO:0000256" key="1">
    <source>
        <dbReference type="SAM" id="MobiDB-lite"/>
    </source>
</evidence>
<keyword evidence="2" id="KW-0732">Signal</keyword>
<sequence>MLRHLLIFCLGFVFSFCAPRDCTPAEAAAISCSGAQYSCYIDAEEYQDGSSKNIPHCIKTFQKTWTVDTVNRGYDHYHVYVSGSTPLPLTTVLDDKTPKLKQRVINGNLNTRVNGDMATIGATVMIPKYNGYNFVPTSSDVYKMTVTADRRFLNDGNFAQSNYTLCQSDYVYNPSNINYCKNSASSTFDFSDKGSFIQGHLKGENVVYARLYWGGSIYQNWKVQSGPNFIKTALEYMKGYSKIDFKAPGRPVVTLDADPKDVFWLGSFSEYRPKSMTIEAYNQSGDHQTPAKAGINYVYAASVDVTDIVKDTLGTTSQDRTFYAGNIRATTIPTKPDFIDPSDAYFTKPGGVNVTLAPVWGTLLFGPATNSNVYNNGYWLQTIGGQYAAWSLVIIYDFDDETAITNNIEPKLVSIFDGLEKLAPDLIRINEAPGTIKSSTIETTFDNIYTPKTGNMDAALTVLSFGGKKEVKGENIQIKKGANYESITSANNAQGEQFNSTMTKFGQNINPGRDFNTQVDLDIFDISSNIEPNKTKAEIKMKFTVSTKKDASSSIVSADRVNLAMVGFSTRIYRPGACYMEYIYKKEPGQSNFTLVAKNTPISVPRNTILKTVIQAVNNTNEDADEFALKTTINPSQTYKPNSTKIISSTTISSYSETMIGQQDYNDNTGLQQLSGNTLTFYLGENANTNIGGKLKHNKGNYAYAIYEAALKSKFEQNSYKATIVNSSINLASYDTYINKCSDYYYDISVDPLRPNDFIPSNKQDDGSPTFKNKYKNRLLTQIVTKPFNLYITNYGPDGNKRIPDTPVDVKVEVVTSCAAPATDQDQVLLTKDIRFDGISEILIPNIKIDKAYKSVRLRISHFDPSSNTNKVACQDLDDFAVRPHHFRLWNTDSNTKRTGSFTLVGGEVYNNIAIAAMKPDDTHIARGYTHNIDGTNGEIALKPASTATCDPSFLASENKLSVNFSDGIGQISRHTSSGSVISGFSYSDIGDTSFYILDKSYTSTDQHTSPREDDCVRGSTSNDPTQDPEGRVGCNIKIEDVEDYLFKPKEIQISNLKIEKDDEVTYLDSEGVQKAKLTFDVVAKLGNNQAARLYKDGCYARATSFDIKLDRVPLNFTDNNGNAGTLAKANEELLFFEIPSSNTKKVTGPGVSKNRFYVGISTFVNGKAKGEVNFNFTRKINHAKNPFTVSSNDFAFSSIEDNSTISKIYTKSPNETTAKFYYGRVYAPFYEGLYSGFNAKIYYGAYCDGCNKNIYMKDSSGAFWKDFPAAIFWSTNPNHSAGALGFNDFSFTNTYSMTVLRNNVSAINNGEQIIFVSNPSAVTDVTKMKAPKWLLYNEFDENAITNNFNLNFLVPNGDWAGKTLNKDNTKSNEGSFIGKINNSNSQLDVVDKTNRRIEW</sequence>
<feature type="chain" id="PRO_5032543442" description="Internalin" evidence="2">
    <location>
        <begin position="21"/>
        <end position="1400"/>
    </location>
</feature>
<proteinExistence type="predicted"/>
<gene>
    <name evidence="3" type="ORF">CVS89_03570</name>
</gene>
<evidence type="ECO:0000256" key="2">
    <source>
        <dbReference type="SAM" id="SignalP"/>
    </source>
</evidence>
<feature type="signal peptide" evidence="2">
    <location>
        <begin position="1"/>
        <end position="20"/>
    </location>
</feature>
<reference evidence="3 4" key="1">
    <citation type="journal article" date="2018" name="Emerg. Microbes Infect.">
        <title>Genomic analysis of oral Campylobacter concisus strains identified a potential bacterial molecular marker associated with active Crohn's disease.</title>
        <authorList>
            <person name="Liu F."/>
            <person name="Ma R."/>
            <person name="Tay C.Y.A."/>
            <person name="Octavia S."/>
            <person name="Lan R."/>
            <person name="Chung H.K.L."/>
            <person name="Riordan S.M."/>
            <person name="Grimm M.C."/>
            <person name="Leong R.W."/>
            <person name="Tanaka M.M."/>
            <person name="Connor S."/>
            <person name="Zhang L."/>
        </authorList>
    </citation>
    <scope>NUCLEOTIDE SEQUENCE [LARGE SCALE GENOMIC DNA]</scope>
    <source>
        <strain evidence="3 4">H16O-S1</strain>
    </source>
</reference>
<protein>
    <recommendedName>
        <fullName evidence="5">Internalin</fullName>
    </recommendedName>
</protein>
<evidence type="ECO:0008006" key="5">
    <source>
        <dbReference type="Google" id="ProtNLM"/>
    </source>
</evidence>
<name>A0A7S9RT29_9BACT</name>
<feature type="region of interest" description="Disordered" evidence="1">
    <location>
        <begin position="1004"/>
        <end position="1032"/>
    </location>
</feature>
<evidence type="ECO:0000313" key="3">
    <source>
        <dbReference type="EMBL" id="QPH97360.1"/>
    </source>
</evidence>
<accession>A0A7S9RT29</accession>